<proteinExistence type="predicted"/>
<gene>
    <name evidence="1" type="ORF">CCHR01_03247</name>
</gene>
<evidence type="ECO:0000313" key="2">
    <source>
        <dbReference type="Proteomes" id="UP001243330"/>
    </source>
</evidence>
<dbReference type="Proteomes" id="UP001243330">
    <property type="component" value="Unassembled WGS sequence"/>
</dbReference>
<dbReference type="AlphaFoldDB" id="A0AAD9AYT0"/>
<evidence type="ECO:0000313" key="1">
    <source>
        <dbReference type="EMBL" id="KAK1854164.1"/>
    </source>
</evidence>
<keyword evidence="2" id="KW-1185">Reference proteome</keyword>
<protein>
    <submittedName>
        <fullName evidence="1">Uncharacterized protein</fullName>
    </submittedName>
</protein>
<sequence length="269" mass="29073">MRQLLHVGTTLPLHQGYGDDADEMQVVCNGTETPGNHHGRPTDLVLIVCGSVRLAAPPSPPAASQGWATGLLRHSFDPVSLVGKDPSSRKQAQGPIPRRTAAALARHRSSQLLVLGGFLGGAKAKRTQTARNPGSRRLLLSRAPTWESTFESPEQTHFGIPAAGLVVKLFPPRAHLRCGHRYRVLRDSKGPKRVLLHPAKLLFSSGPEDRSSSRSRSPMYLSRPGSCLLEKVCVHADETRVGGRFSSISCRARPGSGIWCVAVKICKPL</sequence>
<comment type="caution">
    <text evidence="1">The sequence shown here is derived from an EMBL/GenBank/DDBJ whole genome shotgun (WGS) entry which is preliminary data.</text>
</comment>
<accession>A0AAD9AYT0</accession>
<name>A0AAD9AYT0_9PEZI</name>
<dbReference type="EMBL" id="JAQOWY010000042">
    <property type="protein sequence ID" value="KAK1854164.1"/>
    <property type="molecule type" value="Genomic_DNA"/>
</dbReference>
<organism evidence="1 2">
    <name type="scientific">Colletotrichum chrysophilum</name>
    <dbReference type="NCBI Taxonomy" id="1836956"/>
    <lineage>
        <taxon>Eukaryota</taxon>
        <taxon>Fungi</taxon>
        <taxon>Dikarya</taxon>
        <taxon>Ascomycota</taxon>
        <taxon>Pezizomycotina</taxon>
        <taxon>Sordariomycetes</taxon>
        <taxon>Hypocreomycetidae</taxon>
        <taxon>Glomerellales</taxon>
        <taxon>Glomerellaceae</taxon>
        <taxon>Colletotrichum</taxon>
        <taxon>Colletotrichum gloeosporioides species complex</taxon>
    </lineage>
</organism>
<reference evidence="1" key="1">
    <citation type="submission" date="2023-01" db="EMBL/GenBank/DDBJ databases">
        <title>Colletotrichum chrysophilum M932 genome sequence.</title>
        <authorList>
            <person name="Baroncelli R."/>
        </authorList>
    </citation>
    <scope>NUCLEOTIDE SEQUENCE</scope>
    <source>
        <strain evidence="1">M932</strain>
    </source>
</reference>